<dbReference type="PANTHER" id="PTHR21600">
    <property type="entry name" value="MITOCHONDRIAL RNA PSEUDOURIDINE SYNTHASE"/>
    <property type="match status" value="1"/>
</dbReference>
<dbReference type="GO" id="GO:0001522">
    <property type="term" value="P:pseudouridine synthesis"/>
    <property type="evidence" value="ECO:0007669"/>
    <property type="project" value="InterPro"/>
</dbReference>
<dbReference type="GO" id="GO:0003723">
    <property type="term" value="F:RNA binding"/>
    <property type="evidence" value="ECO:0007669"/>
    <property type="project" value="InterPro"/>
</dbReference>
<dbReference type="PANTHER" id="PTHR21600:SF83">
    <property type="entry name" value="PSEUDOURIDYLATE SYNTHASE RPUSD4, MITOCHONDRIAL"/>
    <property type="match status" value="1"/>
</dbReference>
<dbReference type="GO" id="GO:0006396">
    <property type="term" value="P:RNA processing"/>
    <property type="evidence" value="ECO:0007669"/>
    <property type="project" value="UniProtKB-ARBA"/>
</dbReference>
<proteinExistence type="inferred from homology"/>
<reference evidence="4 5" key="1">
    <citation type="submission" date="2018-03" db="EMBL/GenBank/DDBJ databases">
        <title>Genomic Encyclopedia of Archaeal and Bacterial Type Strains, Phase II (KMG-II): from individual species to whole genera.</title>
        <authorList>
            <person name="Goeker M."/>
        </authorList>
    </citation>
    <scope>NUCLEOTIDE SEQUENCE [LARGE SCALE GENOMIC DNA]</scope>
    <source>
        <strain evidence="4 5">DSM 28229</strain>
    </source>
</reference>
<keyword evidence="5" id="KW-1185">Reference proteome</keyword>
<accession>A0A315Z0C1</accession>
<organism evidence="4 5">
    <name type="scientific">Sediminitomix flava</name>
    <dbReference type="NCBI Taxonomy" id="379075"/>
    <lineage>
        <taxon>Bacteria</taxon>
        <taxon>Pseudomonadati</taxon>
        <taxon>Bacteroidota</taxon>
        <taxon>Cytophagia</taxon>
        <taxon>Cytophagales</taxon>
        <taxon>Flammeovirgaceae</taxon>
        <taxon>Sediminitomix</taxon>
    </lineage>
</organism>
<dbReference type="Proteomes" id="UP000245535">
    <property type="component" value="Unassembled WGS sequence"/>
</dbReference>
<dbReference type="EMBL" id="QGDO01000009">
    <property type="protein sequence ID" value="PWJ36083.1"/>
    <property type="molecule type" value="Genomic_DNA"/>
</dbReference>
<dbReference type="GO" id="GO:0140098">
    <property type="term" value="F:catalytic activity, acting on RNA"/>
    <property type="evidence" value="ECO:0007669"/>
    <property type="project" value="UniProtKB-ARBA"/>
</dbReference>
<dbReference type="InterPro" id="IPR006224">
    <property type="entry name" value="PsdUridine_synth_RluA-like_CS"/>
</dbReference>
<dbReference type="CDD" id="cd02869">
    <property type="entry name" value="PseudoU_synth_RluA_like"/>
    <property type="match status" value="1"/>
</dbReference>
<comment type="similarity">
    <text evidence="1">Belongs to the pseudouridine synthase RluA family.</text>
</comment>
<evidence type="ECO:0000259" key="3">
    <source>
        <dbReference type="Pfam" id="PF00849"/>
    </source>
</evidence>
<evidence type="ECO:0000256" key="1">
    <source>
        <dbReference type="ARBA" id="ARBA00010876"/>
    </source>
</evidence>
<name>A0A315Z0C1_SEDFL</name>
<evidence type="ECO:0000256" key="2">
    <source>
        <dbReference type="ARBA" id="ARBA00023235"/>
    </source>
</evidence>
<dbReference type="PROSITE" id="PS01129">
    <property type="entry name" value="PSI_RLU"/>
    <property type="match status" value="1"/>
</dbReference>
<dbReference type="InterPro" id="IPR006145">
    <property type="entry name" value="PsdUridine_synth_RsuA/RluA"/>
</dbReference>
<dbReference type="Pfam" id="PF00849">
    <property type="entry name" value="PseudoU_synth_2"/>
    <property type="match status" value="1"/>
</dbReference>
<evidence type="ECO:0000313" key="5">
    <source>
        <dbReference type="Proteomes" id="UP000245535"/>
    </source>
</evidence>
<dbReference type="InterPro" id="IPR020103">
    <property type="entry name" value="PsdUridine_synth_cat_dom_sf"/>
</dbReference>
<keyword evidence="2" id="KW-0413">Isomerase</keyword>
<dbReference type="SUPFAM" id="SSF55120">
    <property type="entry name" value="Pseudouridine synthase"/>
    <property type="match status" value="1"/>
</dbReference>
<feature type="domain" description="Pseudouridine synthase RsuA/RluA-like" evidence="3">
    <location>
        <begin position="14"/>
        <end position="170"/>
    </location>
</feature>
<dbReference type="AlphaFoldDB" id="A0A315Z0C1"/>
<dbReference type="Gene3D" id="3.30.2350.10">
    <property type="entry name" value="Pseudouridine synthase"/>
    <property type="match status" value="1"/>
</dbReference>
<comment type="caution">
    <text evidence="4">The sequence shown here is derived from an EMBL/GenBank/DDBJ whole genome shotgun (WGS) entry which is preliminary data.</text>
</comment>
<dbReference type="OrthoDB" id="9807829at2"/>
<gene>
    <name evidence="4" type="ORF">BC781_10999</name>
</gene>
<dbReference type="GO" id="GO:0009982">
    <property type="term" value="F:pseudouridine synthase activity"/>
    <property type="evidence" value="ECO:0007669"/>
    <property type="project" value="InterPro"/>
</dbReference>
<sequence>MMNDPFQVIYEDNHLIIVNKESGILVQGDETGDMPLSEMVKEYIKEKYNKPGAVYLGVVHRIDRPVSGLVLFAKTSKALERMNKQFQERKVKKVYWALVDKRPEMEEETLVHWIKKNPEKNRVTVQQSDRRGGQRAELTYRIKAKVNKYYLLEVEPKTGRPHQIRAQLAAMGCPILGDLKYGSQKKIKGGRIYLHSRALGFIHPTRKDETLITARLPKDQRWSEYEGV</sequence>
<dbReference type="InterPro" id="IPR050188">
    <property type="entry name" value="RluA_PseudoU_synthase"/>
</dbReference>
<evidence type="ECO:0000313" key="4">
    <source>
        <dbReference type="EMBL" id="PWJ36083.1"/>
    </source>
</evidence>
<dbReference type="RefSeq" id="WP_109622493.1">
    <property type="nucleotide sequence ID" value="NZ_QGDO01000009.1"/>
</dbReference>
<protein>
    <submittedName>
        <fullName evidence="4">Ribosomal large subunit pseudouridine synthase D</fullName>
    </submittedName>
</protein>